<evidence type="ECO:0000313" key="2">
    <source>
        <dbReference type="Proteomes" id="UP001163603"/>
    </source>
</evidence>
<protein>
    <submittedName>
        <fullName evidence="1">Uncharacterized protein</fullName>
    </submittedName>
</protein>
<comment type="caution">
    <text evidence="1">The sequence shown here is derived from an EMBL/GenBank/DDBJ whole genome shotgun (WGS) entry which is preliminary data.</text>
</comment>
<accession>A0ACC0YU78</accession>
<dbReference type="Proteomes" id="UP001163603">
    <property type="component" value="Chromosome 5"/>
</dbReference>
<organism evidence="1 2">
    <name type="scientific">Pistacia integerrima</name>
    <dbReference type="NCBI Taxonomy" id="434235"/>
    <lineage>
        <taxon>Eukaryota</taxon>
        <taxon>Viridiplantae</taxon>
        <taxon>Streptophyta</taxon>
        <taxon>Embryophyta</taxon>
        <taxon>Tracheophyta</taxon>
        <taxon>Spermatophyta</taxon>
        <taxon>Magnoliopsida</taxon>
        <taxon>eudicotyledons</taxon>
        <taxon>Gunneridae</taxon>
        <taxon>Pentapetalae</taxon>
        <taxon>rosids</taxon>
        <taxon>malvids</taxon>
        <taxon>Sapindales</taxon>
        <taxon>Anacardiaceae</taxon>
        <taxon>Pistacia</taxon>
    </lineage>
</organism>
<reference evidence="2" key="1">
    <citation type="journal article" date="2023" name="G3 (Bethesda)">
        <title>Genome assembly and association tests identify interacting loci associated with vigor, precocity, and sex in interspecific pistachio rootstocks.</title>
        <authorList>
            <person name="Palmer W."/>
            <person name="Jacygrad E."/>
            <person name="Sagayaradj S."/>
            <person name="Cavanaugh K."/>
            <person name="Han R."/>
            <person name="Bertier L."/>
            <person name="Beede B."/>
            <person name="Kafkas S."/>
            <person name="Golino D."/>
            <person name="Preece J."/>
            <person name="Michelmore R."/>
        </authorList>
    </citation>
    <scope>NUCLEOTIDE SEQUENCE [LARGE SCALE GENOMIC DNA]</scope>
</reference>
<gene>
    <name evidence="1" type="ORF">Pint_28541</name>
</gene>
<proteinExistence type="predicted"/>
<keyword evidence="2" id="KW-1185">Reference proteome</keyword>
<name>A0ACC0YU78_9ROSI</name>
<sequence>MVLKKLISSIYNLIIPRGVPRSKAAPSYEVIASGVREKAKDGASSSSSLAGASLAEDSECELCCVCLSGLKEGEDCRVLPCLHEFHRACINRWFNACSKTCPICRFSMKDENFHFREEFTEEMVVWFSSFHVAGF</sequence>
<evidence type="ECO:0000313" key="1">
    <source>
        <dbReference type="EMBL" id="KAJ0040744.1"/>
    </source>
</evidence>
<dbReference type="EMBL" id="CM047740">
    <property type="protein sequence ID" value="KAJ0040744.1"/>
    <property type="molecule type" value="Genomic_DNA"/>
</dbReference>